<evidence type="ECO:0000313" key="1">
    <source>
        <dbReference type="EMBL" id="JAH94357.1"/>
    </source>
</evidence>
<sequence>MCCSFSTFLLEKSCFFNGSTCTQENGMCCIVKGSKLSCFTFFRHNPLSLRLKRTVDCSISTTGGCVVHFSVFSK</sequence>
<organism evidence="1">
    <name type="scientific">Anguilla anguilla</name>
    <name type="common">European freshwater eel</name>
    <name type="synonym">Muraena anguilla</name>
    <dbReference type="NCBI Taxonomy" id="7936"/>
    <lineage>
        <taxon>Eukaryota</taxon>
        <taxon>Metazoa</taxon>
        <taxon>Chordata</taxon>
        <taxon>Craniata</taxon>
        <taxon>Vertebrata</taxon>
        <taxon>Euteleostomi</taxon>
        <taxon>Actinopterygii</taxon>
        <taxon>Neopterygii</taxon>
        <taxon>Teleostei</taxon>
        <taxon>Anguilliformes</taxon>
        <taxon>Anguillidae</taxon>
        <taxon>Anguilla</taxon>
    </lineage>
</organism>
<proteinExistence type="predicted"/>
<protein>
    <submittedName>
        <fullName evidence="1">Uncharacterized protein</fullName>
    </submittedName>
</protein>
<name>A0A0E9WVD8_ANGAN</name>
<dbReference type="AlphaFoldDB" id="A0A0E9WVD8"/>
<dbReference type="EMBL" id="GBXM01014220">
    <property type="protein sequence ID" value="JAH94357.1"/>
    <property type="molecule type" value="Transcribed_RNA"/>
</dbReference>
<reference evidence="1" key="2">
    <citation type="journal article" date="2015" name="Fish Shellfish Immunol.">
        <title>Early steps in the European eel (Anguilla anguilla)-Vibrio vulnificus interaction in the gills: Role of the RtxA13 toxin.</title>
        <authorList>
            <person name="Callol A."/>
            <person name="Pajuelo D."/>
            <person name="Ebbesson L."/>
            <person name="Teles M."/>
            <person name="MacKenzie S."/>
            <person name="Amaro C."/>
        </authorList>
    </citation>
    <scope>NUCLEOTIDE SEQUENCE</scope>
</reference>
<reference evidence="1" key="1">
    <citation type="submission" date="2014-11" db="EMBL/GenBank/DDBJ databases">
        <authorList>
            <person name="Amaro Gonzalez C."/>
        </authorList>
    </citation>
    <scope>NUCLEOTIDE SEQUENCE</scope>
</reference>
<accession>A0A0E9WVD8</accession>